<dbReference type="InterPro" id="IPR032567">
    <property type="entry name" value="RTL1-rel"/>
</dbReference>
<dbReference type="Pfam" id="PF19259">
    <property type="entry name" value="Ty3_capsid"/>
    <property type="match status" value="1"/>
</dbReference>
<comment type="caution">
    <text evidence="4">The sequence shown here is derived from an EMBL/GenBank/DDBJ whole genome shotgun (WGS) entry which is preliminary data.</text>
</comment>
<dbReference type="Proteomes" id="UP000215914">
    <property type="component" value="Unassembled WGS sequence"/>
</dbReference>
<keyword evidence="5" id="KW-1185">Reference proteome</keyword>
<dbReference type="InterPro" id="IPR045358">
    <property type="entry name" value="Ty3_capsid"/>
</dbReference>
<keyword evidence="1" id="KW-0863">Zinc-finger</keyword>
<dbReference type="SUPFAM" id="SSF57756">
    <property type="entry name" value="Retrovirus zinc finger-like domains"/>
    <property type="match status" value="1"/>
</dbReference>
<feature type="compositionally biased region" description="Low complexity" evidence="2">
    <location>
        <begin position="225"/>
        <end position="235"/>
    </location>
</feature>
<evidence type="ECO:0000259" key="3">
    <source>
        <dbReference type="PROSITE" id="PS50158"/>
    </source>
</evidence>
<feature type="region of interest" description="Disordered" evidence="2">
    <location>
        <begin position="314"/>
        <end position="408"/>
    </location>
</feature>
<sequence length="408" mass="45519">MKIMSGRISMTQAQLEAFVQTQVAAAVAAAQAGQHAQQPVCTFKNFMDCRPNSFSGTEGAVGLLHWFEKLESVFEMCECPEARKVKYATGTLEGIALTWWNAQVQILGLAAANATPWNDFKELIKREYCTREDIHKLEDELYNLKMVGSEIEAYTKRSNELAVLCPTMVDPPYKRIEMYLKGLAPEIQSHVTSANLDNIQAIQRLAHRITDQAVDQNRLPKRVKATATAVTTSTTPSDNKRKWEGDSSKGSVSVQSQQRKTNDYQNSSQQSSGSQGQGGYRGIHPLCNKCNRHHSGRCRREQCQRCLKMGHEAKDCRSSRPANQNQQLPPPAPQNQQQQPQRGNRGCFQCGAEGHYKRDCPQLNQNQNHNNNQGNGNNNNNRGNNNNNGNEARGQAFVLGRGDAMNDI</sequence>
<dbReference type="Pfam" id="PF00098">
    <property type="entry name" value="zf-CCHC"/>
    <property type="match status" value="1"/>
</dbReference>
<dbReference type="AlphaFoldDB" id="A0A9K3NN59"/>
<keyword evidence="1" id="KW-0479">Metal-binding</keyword>
<protein>
    <submittedName>
        <fullName evidence="4">Transcription factor interactor and regulator CCHC(Zn) family</fullName>
    </submittedName>
</protein>
<dbReference type="InterPro" id="IPR036875">
    <property type="entry name" value="Znf_CCHC_sf"/>
</dbReference>
<dbReference type="Gene3D" id="4.10.60.10">
    <property type="entry name" value="Zinc finger, CCHC-type"/>
    <property type="match status" value="1"/>
</dbReference>
<dbReference type="Gramene" id="mRNA:HanXRQr2_Chr05g0208351">
    <property type="protein sequence ID" value="CDS:HanXRQr2_Chr05g0208351.1"/>
    <property type="gene ID" value="HanXRQr2_Chr05g0208351"/>
</dbReference>
<evidence type="ECO:0000256" key="1">
    <source>
        <dbReference type="PROSITE-ProRule" id="PRU00047"/>
    </source>
</evidence>
<reference evidence="4" key="1">
    <citation type="journal article" date="2017" name="Nature">
        <title>The sunflower genome provides insights into oil metabolism, flowering and Asterid evolution.</title>
        <authorList>
            <person name="Badouin H."/>
            <person name="Gouzy J."/>
            <person name="Grassa C.J."/>
            <person name="Murat F."/>
            <person name="Staton S.E."/>
            <person name="Cottret L."/>
            <person name="Lelandais-Briere C."/>
            <person name="Owens G.L."/>
            <person name="Carrere S."/>
            <person name="Mayjonade B."/>
            <person name="Legrand L."/>
            <person name="Gill N."/>
            <person name="Kane N.C."/>
            <person name="Bowers J.E."/>
            <person name="Hubner S."/>
            <person name="Bellec A."/>
            <person name="Berard A."/>
            <person name="Berges H."/>
            <person name="Blanchet N."/>
            <person name="Boniface M.C."/>
            <person name="Brunel D."/>
            <person name="Catrice O."/>
            <person name="Chaidir N."/>
            <person name="Claudel C."/>
            <person name="Donnadieu C."/>
            <person name="Faraut T."/>
            <person name="Fievet G."/>
            <person name="Helmstetter N."/>
            <person name="King M."/>
            <person name="Knapp S.J."/>
            <person name="Lai Z."/>
            <person name="Le Paslier M.C."/>
            <person name="Lippi Y."/>
            <person name="Lorenzon L."/>
            <person name="Mandel J.R."/>
            <person name="Marage G."/>
            <person name="Marchand G."/>
            <person name="Marquand E."/>
            <person name="Bret-Mestries E."/>
            <person name="Morien E."/>
            <person name="Nambeesan S."/>
            <person name="Nguyen T."/>
            <person name="Pegot-Espagnet P."/>
            <person name="Pouilly N."/>
            <person name="Raftis F."/>
            <person name="Sallet E."/>
            <person name="Schiex T."/>
            <person name="Thomas J."/>
            <person name="Vandecasteele C."/>
            <person name="Vares D."/>
            <person name="Vear F."/>
            <person name="Vautrin S."/>
            <person name="Crespi M."/>
            <person name="Mangin B."/>
            <person name="Burke J.M."/>
            <person name="Salse J."/>
            <person name="Munos S."/>
            <person name="Vincourt P."/>
            <person name="Rieseberg L.H."/>
            <person name="Langlade N.B."/>
        </authorList>
    </citation>
    <scope>NUCLEOTIDE SEQUENCE</scope>
    <source>
        <tissue evidence="4">Leaves</tissue>
    </source>
</reference>
<proteinExistence type="predicted"/>
<dbReference type="PANTHER" id="PTHR15503:SF45">
    <property type="entry name" value="RNA-DIRECTED DNA POLYMERASE HOMOLOG"/>
    <property type="match status" value="1"/>
</dbReference>
<dbReference type="PROSITE" id="PS50158">
    <property type="entry name" value="ZF_CCHC"/>
    <property type="match status" value="2"/>
</dbReference>
<evidence type="ECO:0000313" key="4">
    <source>
        <dbReference type="EMBL" id="KAF5805358.1"/>
    </source>
</evidence>
<reference evidence="4" key="2">
    <citation type="submission" date="2020-06" db="EMBL/GenBank/DDBJ databases">
        <title>Helianthus annuus Genome sequencing and assembly Release 2.</title>
        <authorList>
            <person name="Gouzy J."/>
            <person name="Langlade N."/>
            <person name="Munos S."/>
        </authorList>
    </citation>
    <scope>NUCLEOTIDE SEQUENCE</scope>
    <source>
        <tissue evidence="4">Leaves</tissue>
    </source>
</reference>
<feature type="compositionally biased region" description="Low complexity" evidence="2">
    <location>
        <begin position="364"/>
        <end position="390"/>
    </location>
</feature>
<dbReference type="GO" id="GO:0008270">
    <property type="term" value="F:zinc ion binding"/>
    <property type="evidence" value="ECO:0007669"/>
    <property type="project" value="UniProtKB-KW"/>
</dbReference>
<evidence type="ECO:0000256" key="2">
    <source>
        <dbReference type="SAM" id="MobiDB-lite"/>
    </source>
</evidence>
<feature type="domain" description="CCHC-type" evidence="3">
    <location>
        <begin position="303"/>
        <end position="318"/>
    </location>
</feature>
<dbReference type="GO" id="GO:0003676">
    <property type="term" value="F:nucleic acid binding"/>
    <property type="evidence" value="ECO:0007669"/>
    <property type="project" value="InterPro"/>
</dbReference>
<dbReference type="InterPro" id="IPR001878">
    <property type="entry name" value="Znf_CCHC"/>
</dbReference>
<name>A0A9K3NN59_HELAN</name>
<feature type="compositionally biased region" description="Basic and acidic residues" evidence="2">
    <location>
        <begin position="238"/>
        <end position="247"/>
    </location>
</feature>
<organism evidence="4 5">
    <name type="scientific">Helianthus annuus</name>
    <name type="common">Common sunflower</name>
    <dbReference type="NCBI Taxonomy" id="4232"/>
    <lineage>
        <taxon>Eukaryota</taxon>
        <taxon>Viridiplantae</taxon>
        <taxon>Streptophyta</taxon>
        <taxon>Embryophyta</taxon>
        <taxon>Tracheophyta</taxon>
        <taxon>Spermatophyta</taxon>
        <taxon>Magnoliopsida</taxon>
        <taxon>eudicotyledons</taxon>
        <taxon>Gunneridae</taxon>
        <taxon>Pentapetalae</taxon>
        <taxon>asterids</taxon>
        <taxon>campanulids</taxon>
        <taxon>Asterales</taxon>
        <taxon>Asteraceae</taxon>
        <taxon>Asteroideae</taxon>
        <taxon>Heliantheae alliance</taxon>
        <taxon>Heliantheae</taxon>
        <taxon>Helianthus</taxon>
    </lineage>
</organism>
<evidence type="ECO:0000313" key="5">
    <source>
        <dbReference type="Proteomes" id="UP000215914"/>
    </source>
</evidence>
<gene>
    <name evidence="4" type="ORF">HanXRQr2_Chr05g0208351</name>
</gene>
<dbReference type="PANTHER" id="PTHR15503">
    <property type="entry name" value="LDOC1 RELATED"/>
    <property type="match status" value="1"/>
</dbReference>
<feature type="region of interest" description="Disordered" evidence="2">
    <location>
        <begin position="216"/>
        <end position="280"/>
    </location>
</feature>
<feature type="domain" description="CCHC-type" evidence="3">
    <location>
        <begin position="347"/>
        <end position="362"/>
    </location>
</feature>
<dbReference type="SMART" id="SM00343">
    <property type="entry name" value="ZnF_C2HC"/>
    <property type="match status" value="2"/>
</dbReference>
<dbReference type="EMBL" id="MNCJ02000320">
    <property type="protein sequence ID" value="KAF5805358.1"/>
    <property type="molecule type" value="Genomic_DNA"/>
</dbReference>
<accession>A0A9K3NN59</accession>
<keyword evidence="1" id="KW-0862">Zinc</keyword>